<feature type="region of interest" description="Disordered" evidence="3">
    <location>
        <begin position="170"/>
        <end position="190"/>
    </location>
</feature>
<protein>
    <recommendedName>
        <fullName evidence="7">GTP-binding protein rhb1</fullName>
    </recommendedName>
</protein>
<evidence type="ECO:0000313" key="5">
    <source>
        <dbReference type="EMBL" id="PVZ99637.1"/>
    </source>
</evidence>
<evidence type="ECO:0008006" key="7">
    <source>
        <dbReference type="Google" id="ProtNLM"/>
    </source>
</evidence>
<proteinExistence type="predicted"/>
<dbReference type="SMART" id="SM00175">
    <property type="entry name" value="RAB"/>
    <property type="match status" value="1"/>
</dbReference>
<dbReference type="InterPro" id="IPR020849">
    <property type="entry name" value="Small_GTPase_Ras-type"/>
</dbReference>
<evidence type="ECO:0000256" key="3">
    <source>
        <dbReference type="SAM" id="MobiDB-lite"/>
    </source>
</evidence>
<evidence type="ECO:0000313" key="6">
    <source>
        <dbReference type="Proteomes" id="UP000245591"/>
    </source>
</evidence>
<dbReference type="PROSITE" id="PS51419">
    <property type="entry name" value="RAB"/>
    <property type="match status" value="1"/>
</dbReference>
<organism evidence="5 6">
    <name type="scientific">Smittium angustum</name>
    <dbReference type="NCBI Taxonomy" id="133377"/>
    <lineage>
        <taxon>Eukaryota</taxon>
        <taxon>Fungi</taxon>
        <taxon>Fungi incertae sedis</taxon>
        <taxon>Zoopagomycota</taxon>
        <taxon>Kickxellomycotina</taxon>
        <taxon>Harpellomycetes</taxon>
        <taxon>Harpellales</taxon>
        <taxon>Legeriomycetaceae</taxon>
        <taxon>Smittium</taxon>
    </lineage>
</organism>
<dbReference type="SUPFAM" id="SSF52540">
    <property type="entry name" value="P-loop containing nucleoside triphosphate hydrolases"/>
    <property type="match status" value="1"/>
</dbReference>
<dbReference type="NCBIfam" id="TIGR00231">
    <property type="entry name" value="small_GTP"/>
    <property type="match status" value="1"/>
</dbReference>
<dbReference type="Gene3D" id="3.40.50.300">
    <property type="entry name" value="P-loop containing nucleotide triphosphate hydrolases"/>
    <property type="match status" value="1"/>
</dbReference>
<dbReference type="Proteomes" id="UP000245591">
    <property type="component" value="Unassembled WGS sequence"/>
</dbReference>
<keyword evidence="1" id="KW-0547">Nucleotide-binding</keyword>
<dbReference type="InterPro" id="IPR005225">
    <property type="entry name" value="Small_GTP-bd"/>
</dbReference>
<keyword evidence="2" id="KW-0342">GTP-binding</keyword>
<dbReference type="InterPro" id="IPR027417">
    <property type="entry name" value="P-loop_NTPase"/>
</dbReference>
<dbReference type="EMBL" id="MBFU01000818">
    <property type="protein sequence ID" value="PVZ97493.1"/>
    <property type="molecule type" value="Genomic_DNA"/>
</dbReference>
<dbReference type="Pfam" id="PF00071">
    <property type="entry name" value="Ras"/>
    <property type="match status" value="1"/>
</dbReference>
<evidence type="ECO:0000256" key="2">
    <source>
        <dbReference type="ARBA" id="ARBA00023134"/>
    </source>
</evidence>
<dbReference type="SMART" id="SM00173">
    <property type="entry name" value="RAS"/>
    <property type="match status" value="1"/>
</dbReference>
<evidence type="ECO:0000313" key="4">
    <source>
        <dbReference type="EMBL" id="PVZ97493.1"/>
    </source>
</evidence>
<dbReference type="FunFam" id="3.40.50.300:FF:001447">
    <property type="entry name" value="Ras-related protein Rab-1B"/>
    <property type="match status" value="1"/>
</dbReference>
<keyword evidence="6" id="KW-1185">Reference proteome</keyword>
<dbReference type="PROSITE" id="PS51421">
    <property type="entry name" value="RAS"/>
    <property type="match status" value="1"/>
</dbReference>
<dbReference type="GO" id="GO:0016020">
    <property type="term" value="C:membrane"/>
    <property type="evidence" value="ECO:0007669"/>
    <property type="project" value="InterPro"/>
</dbReference>
<dbReference type="InterPro" id="IPR001806">
    <property type="entry name" value="Small_GTPase"/>
</dbReference>
<dbReference type="PRINTS" id="PR00449">
    <property type="entry name" value="RASTRNSFRMNG"/>
</dbReference>
<sequence>MDTDKTRKFVVLGYRGVGKTSLILRYTENTFIENYYPTIEDAHWKTVKFNGITYRFNIIDTAGQDEFSILNSQYAIGIDMYVIVFSVASRLSFDMVHAIYNKILDQSGVDQIRMVLVGSKSDLVNQRQVTQEMALETAKELNCKYIECSAKAEVNIDTIFEQAIQELEATSQNSSQTDPKNPSAGGCIVM</sequence>
<dbReference type="GO" id="GO:0003924">
    <property type="term" value="F:GTPase activity"/>
    <property type="evidence" value="ECO:0007669"/>
    <property type="project" value="InterPro"/>
</dbReference>
<reference evidence="5 6" key="1">
    <citation type="journal article" date="2018" name="MBio">
        <title>Comparative Genomics Reveals the Core Gene Toolbox for the Fungus-Insect Symbiosis.</title>
        <authorList>
            <person name="Wang Y."/>
            <person name="Stata M."/>
            <person name="Wang W."/>
            <person name="Stajich J.E."/>
            <person name="White M.M."/>
            <person name="Moncalvo J.M."/>
        </authorList>
    </citation>
    <scope>NUCLEOTIDE SEQUENCE [LARGE SCALE GENOMIC DNA]</scope>
    <source>
        <strain evidence="5 6">AUS-126-30</strain>
    </source>
</reference>
<feature type="compositionally biased region" description="Polar residues" evidence="3">
    <location>
        <begin position="170"/>
        <end position="180"/>
    </location>
</feature>
<evidence type="ECO:0000256" key="1">
    <source>
        <dbReference type="ARBA" id="ARBA00022741"/>
    </source>
</evidence>
<dbReference type="EMBL" id="MBFU01000409">
    <property type="protein sequence ID" value="PVZ99637.1"/>
    <property type="molecule type" value="Genomic_DNA"/>
</dbReference>
<gene>
    <name evidence="5" type="ORF">BB558_004336</name>
    <name evidence="4" type="ORF">BB558_006550</name>
</gene>
<comment type="caution">
    <text evidence="5">The sequence shown here is derived from an EMBL/GenBank/DDBJ whole genome shotgun (WGS) entry which is preliminary data.</text>
</comment>
<dbReference type="PROSITE" id="PS51420">
    <property type="entry name" value="RHO"/>
    <property type="match status" value="1"/>
</dbReference>
<accession>A0A2U1J3P7</accession>
<name>A0A2U1J3P7_SMIAN</name>
<dbReference type="GO" id="GO:0005525">
    <property type="term" value="F:GTP binding"/>
    <property type="evidence" value="ECO:0007669"/>
    <property type="project" value="UniProtKB-KW"/>
</dbReference>
<dbReference type="AlphaFoldDB" id="A0A2U1J3P7"/>
<dbReference type="SMART" id="SM00174">
    <property type="entry name" value="RHO"/>
    <property type="match status" value="1"/>
</dbReference>
<dbReference type="GO" id="GO:0007165">
    <property type="term" value="P:signal transduction"/>
    <property type="evidence" value="ECO:0007669"/>
    <property type="project" value="InterPro"/>
</dbReference>
<dbReference type="PANTHER" id="PTHR24070">
    <property type="entry name" value="RAS, DI-RAS, AND RHEB FAMILY MEMBERS OF SMALL GTPASE SUPERFAMILY"/>
    <property type="match status" value="1"/>
</dbReference>